<keyword evidence="3" id="KW-1185">Reference proteome</keyword>
<protein>
    <submittedName>
        <fullName evidence="2">Uncharacterized protein</fullName>
    </submittedName>
</protein>
<keyword evidence="1" id="KW-1133">Transmembrane helix</keyword>
<organism evidence="2 3">
    <name type="scientific">Metarhizobium album</name>
    <dbReference type="NCBI Taxonomy" id="2182425"/>
    <lineage>
        <taxon>Bacteria</taxon>
        <taxon>Pseudomonadati</taxon>
        <taxon>Pseudomonadota</taxon>
        <taxon>Alphaproteobacteria</taxon>
        <taxon>Hyphomicrobiales</taxon>
        <taxon>Rhizobiaceae</taxon>
        <taxon>Metarhizobium</taxon>
    </lineage>
</organism>
<gene>
    <name evidence="2" type="ORF">DEM27_10225</name>
</gene>
<name>A0A2U2DTU2_9HYPH</name>
<evidence type="ECO:0000313" key="2">
    <source>
        <dbReference type="EMBL" id="PWE56730.1"/>
    </source>
</evidence>
<dbReference type="EMBL" id="QFBC01000003">
    <property type="protein sequence ID" value="PWE56730.1"/>
    <property type="molecule type" value="Genomic_DNA"/>
</dbReference>
<sequence length="99" mass="11305">MPRSTAQVTDFFKWRPEVGLEPWFEADASYPRRLVPIAPAGRRALWILMAGMASAIPAVPLLALFDPHYLLVLGVIVLAEFGFPIWFLWRIRGRVKEVE</sequence>
<keyword evidence="1" id="KW-0472">Membrane</keyword>
<proteinExistence type="predicted"/>
<evidence type="ECO:0000256" key="1">
    <source>
        <dbReference type="SAM" id="Phobius"/>
    </source>
</evidence>
<dbReference type="Proteomes" id="UP000245252">
    <property type="component" value="Unassembled WGS sequence"/>
</dbReference>
<reference evidence="2 3" key="1">
    <citation type="submission" date="2018-05" db="EMBL/GenBank/DDBJ databases">
        <title>The draft genome of strain NS-104.</title>
        <authorList>
            <person name="Hang P."/>
            <person name="Jiang J."/>
        </authorList>
    </citation>
    <scope>NUCLEOTIDE SEQUENCE [LARGE SCALE GENOMIC DNA]</scope>
    <source>
        <strain evidence="2 3">NS-104</strain>
    </source>
</reference>
<comment type="caution">
    <text evidence="2">The sequence shown here is derived from an EMBL/GenBank/DDBJ whole genome shotgun (WGS) entry which is preliminary data.</text>
</comment>
<feature type="transmembrane region" description="Helical" evidence="1">
    <location>
        <begin position="69"/>
        <end position="89"/>
    </location>
</feature>
<dbReference type="AlphaFoldDB" id="A0A2U2DTU2"/>
<feature type="transmembrane region" description="Helical" evidence="1">
    <location>
        <begin position="44"/>
        <end position="63"/>
    </location>
</feature>
<keyword evidence="1" id="KW-0812">Transmembrane</keyword>
<evidence type="ECO:0000313" key="3">
    <source>
        <dbReference type="Proteomes" id="UP000245252"/>
    </source>
</evidence>
<accession>A0A2U2DTU2</accession>